<dbReference type="Pfam" id="PF20567">
    <property type="entry name" value="DUF6776"/>
    <property type="match status" value="1"/>
</dbReference>
<evidence type="ECO:0000256" key="2">
    <source>
        <dbReference type="SAM" id="Phobius"/>
    </source>
</evidence>
<keyword evidence="2" id="KW-0812">Transmembrane</keyword>
<organism evidence="3 4">
    <name type="scientific">Parendozoicomonas callyspongiae</name>
    <dbReference type="NCBI Taxonomy" id="2942213"/>
    <lineage>
        <taxon>Bacteria</taxon>
        <taxon>Pseudomonadati</taxon>
        <taxon>Pseudomonadota</taxon>
        <taxon>Gammaproteobacteria</taxon>
        <taxon>Oceanospirillales</taxon>
        <taxon>Endozoicomonadaceae</taxon>
        <taxon>Parendozoicomonas</taxon>
    </lineage>
</organism>
<keyword evidence="4" id="KW-1185">Reference proteome</keyword>
<keyword evidence="2" id="KW-1133">Transmembrane helix</keyword>
<dbReference type="EMBL" id="JAMFLX010000014">
    <property type="protein sequence ID" value="MCL6270498.1"/>
    <property type="molecule type" value="Genomic_DNA"/>
</dbReference>
<accession>A0ABT0PGJ2</accession>
<proteinExistence type="predicted"/>
<protein>
    <submittedName>
        <fullName evidence="3">Uncharacterized protein</fullName>
    </submittedName>
</protein>
<dbReference type="InterPro" id="IPR046703">
    <property type="entry name" value="DUF6776"/>
</dbReference>
<sequence>MKKFSRFWQSSRKAADRREKKLRVVAHDPGYAFRIRILVLLLLVGTGCAGFYLGTSFAWNELDVMRSELGSVTEENGSYKVELDTLRRRVAILERGNQISQQAAEEVRQELIRLREEKISLSRDIRFYQNIMNPELANQGVSVKSFELQPAGDSGRFQWKMTVVQNGKNHRFQKGRLLARLEGFRNGKKAGYDFAELTPEFNKGGEKLGFRYFQGIPGDGIWGSLKLPEGFEPERLDVTIQLSSPSKKVTKKSFDWFIEESE</sequence>
<evidence type="ECO:0000313" key="3">
    <source>
        <dbReference type="EMBL" id="MCL6270498.1"/>
    </source>
</evidence>
<name>A0ABT0PGJ2_9GAMM</name>
<keyword evidence="2" id="KW-0472">Membrane</keyword>
<dbReference type="RefSeq" id="WP_249699727.1">
    <property type="nucleotide sequence ID" value="NZ_JAMFLX010000014.1"/>
</dbReference>
<keyword evidence="1" id="KW-0175">Coiled coil</keyword>
<comment type="caution">
    <text evidence="3">The sequence shown here is derived from an EMBL/GenBank/DDBJ whole genome shotgun (WGS) entry which is preliminary data.</text>
</comment>
<feature type="transmembrane region" description="Helical" evidence="2">
    <location>
        <begin position="37"/>
        <end position="59"/>
    </location>
</feature>
<gene>
    <name evidence="3" type="ORF">M3P05_11250</name>
</gene>
<evidence type="ECO:0000256" key="1">
    <source>
        <dbReference type="SAM" id="Coils"/>
    </source>
</evidence>
<evidence type="ECO:0000313" key="4">
    <source>
        <dbReference type="Proteomes" id="UP001203338"/>
    </source>
</evidence>
<dbReference type="Proteomes" id="UP001203338">
    <property type="component" value="Unassembled WGS sequence"/>
</dbReference>
<reference evidence="3 4" key="1">
    <citation type="submission" date="2022-05" db="EMBL/GenBank/DDBJ databases">
        <authorList>
            <person name="Park J.-S."/>
        </authorList>
    </citation>
    <scope>NUCLEOTIDE SEQUENCE [LARGE SCALE GENOMIC DNA]</scope>
    <source>
        <strain evidence="3 4">2012CJ34-2</strain>
    </source>
</reference>
<feature type="coiled-coil region" evidence="1">
    <location>
        <begin position="97"/>
        <end position="124"/>
    </location>
</feature>